<evidence type="ECO:0000256" key="1">
    <source>
        <dbReference type="ARBA" id="ARBA00007992"/>
    </source>
</evidence>
<reference evidence="6" key="1">
    <citation type="submission" date="2021-03" db="EMBL/GenBank/DDBJ databases">
        <authorList>
            <person name="Tagirdzhanova G."/>
        </authorList>
    </citation>
    <scope>NUCLEOTIDE SEQUENCE</scope>
</reference>
<dbReference type="GO" id="GO:0071949">
    <property type="term" value="F:FAD binding"/>
    <property type="evidence" value="ECO:0007669"/>
    <property type="project" value="InterPro"/>
</dbReference>
<keyword evidence="4" id="KW-0560">Oxidoreductase</keyword>
<sequence>MVENDSRPFRVIVAGGGIAGLLMSHALHRAGIDHVVLESHSNVIATGGASFGFWPHAARIVDQLGLWEKVQELSIPMKTSHNRSPNGYTISKTRLFEEVTSRHGYDFLVIERQQFVKILYDSLPDKTRVLENKVVRDIEDIPDGVRVVLGDGSVEEGDIVVGCDGVNSAVRRLMWERAKKNIPECVSEAEETSLTTEYSCLLGVAPPIPGMRKANMTITQHQGFSLMCTTQRDQTFFFVFIKLPKAIHWPDRKRYSAEEAEAEAAKYVDLPVADGIRFGQLWKQRVRGHLYCLEEGIFKLWHHERIVLVGDSAHKMTPTMALGGSCTIESVAVIVNELRREILATPSRKPGSATITTLFNRYQRKREKRAKMIYNVTHEATRVQARDGLSRTLHAMFVAPFVSSQTIADKFALLVKGAAKFDFIPVPARPKGTVDFADERSTEPLVAASKPSGQQRSTTSIRARIQLYFFYRPLRYLWRLFVS</sequence>
<comment type="caution">
    <text evidence="6">The sequence shown here is derived from an EMBL/GenBank/DDBJ whole genome shotgun (WGS) entry which is preliminary data.</text>
</comment>
<gene>
    <name evidence="6" type="ORF">HETSPECPRED_002804</name>
</gene>
<comment type="similarity">
    <text evidence="1">Belongs to the paxM FAD-dependent monooxygenase family.</text>
</comment>
<accession>A0A8H3F295</accession>
<dbReference type="AlphaFoldDB" id="A0A8H3F295"/>
<dbReference type="PANTHER" id="PTHR47356:SF2">
    <property type="entry name" value="FAD-BINDING DOMAIN-CONTAINING PROTEIN-RELATED"/>
    <property type="match status" value="1"/>
</dbReference>
<evidence type="ECO:0000256" key="3">
    <source>
        <dbReference type="ARBA" id="ARBA00022827"/>
    </source>
</evidence>
<name>A0A8H3F295_9LECA</name>
<dbReference type="OrthoDB" id="10029326at2759"/>
<protein>
    <recommendedName>
        <fullName evidence="5">FAD-binding domain-containing protein</fullName>
    </recommendedName>
</protein>
<dbReference type="Proteomes" id="UP000664521">
    <property type="component" value="Unassembled WGS sequence"/>
</dbReference>
<dbReference type="GO" id="GO:0004497">
    <property type="term" value="F:monooxygenase activity"/>
    <property type="evidence" value="ECO:0007669"/>
    <property type="project" value="InterPro"/>
</dbReference>
<dbReference type="Gene3D" id="3.50.50.60">
    <property type="entry name" value="FAD/NAD(P)-binding domain"/>
    <property type="match status" value="1"/>
</dbReference>
<keyword evidence="7" id="KW-1185">Reference proteome</keyword>
<proteinExistence type="inferred from homology"/>
<organism evidence="6 7">
    <name type="scientific">Heterodermia speciosa</name>
    <dbReference type="NCBI Taxonomy" id="116794"/>
    <lineage>
        <taxon>Eukaryota</taxon>
        <taxon>Fungi</taxon>
        <taxon>Dikarya</taxon>
        <taxon>Ascomycota</taxon>
        <taxon>Pezizomycotina</taxon>
        <taxon>Lecanoromycetes</taxon>
        <taxon>OSLEUM clade</taxon>
        <taxon>Lecanoromycetidae</taxon>
        <taxon>Caliciales</taxon>
        <taxon>Physciaceae</taxon>
        <taxon>Heterodermia</taxon>
    </lineage>
</organism>
<evidence type="ECO:0000313" key="7">
    <source>
        <dbReference type="Proteomes" id="UP000664521"/>
    </source>
</evidence>
<dbReference type="SUPFAM" id="SSF51905">
    <property type="entry name" value="FAD/NAD(P)-binding domain"/>
    <property type="match status" value="1"/>
</dbReference>
<dbReference type="EMBL" id="CAJPDS010000017">
    <property type="protein sequence ID" value="CAF9916248.1"/>
    <property type="molecule type" value="Genomic_DNA"/>
</dbReference>
<evidence type="ECO:0000313" key="6">
    <source>
        <dbReference type="EMBL" id="CAF9916248.1"/>
    </source>
</evidence>
<dbReference type="Pfam" id="PF01494">
    <property type="entry name" value="FAD_binding_3"/>
    <property type="match status" value="1"/>
</dbReference>
<evidence type="ECO:0000256" key="2">
    <source>
        <dbReference type="ARBA" id="ARBA00022630"/>
    </source>
</evidence>
<dbReference type="PRINTS" id="PR00420">
    <property type="entry name" value="RNGMNOXGNASE"/>
</dbReference>
<keyword evidence="2" id="KW-0285">Flavoprotein</keyword>
<dbReference type="PANTHER" id="PTHR47356">
    <property type="entry name" value="FAD-DEPENDENT MONOOXYGENASE ASQG-RELATED"/>
    <property type="match status" value="1"/>
</dbReference>
<dbReference type="InterPro" id="IPR036188">
    <property type="entry name" value="FAD/NAD-bd_sf"/>
</dbReference>
<dbReference type="InterPro" id="IPR050562">
    <property type="entry name" value="FAD_mOase_fung"/>
</dbReference>
<evidence type="ECO:0000256" key="4">
    <source>
        <dbReference type="ARBA" id="ARBA00023002"/>
    </source>
</evidence>
<keyword evidence="3" id="KW-0274">FAD</keyword>
<evidence type="ECO:0000259" key="5">
    <source>
        <dbReference type="Pfam" id="PF01494"/>
    </source>
</evidence>
<feature type="domain" description="FAD-binding" evidence="5">
    <location>
        <begin position="10"/>
        <end position="338"/>
    </location>
</feature>
<dbReference type="InterPro" id="IPR002938">
    <property type="entry name" value="FAD-bd"/>
</dbReference>